<evidence type="ECO:0000313" key="3">
    <source>
        <dbReference type="EMBL" id="KKY23928.1"/>
    </source>
</evidence>
<reference evidence="3 4" key="2">
    <citation type="submission" date="2015-05" db="EMBL/GenBank/DDBJ databases">
        <authorList>
            <person name="Morales-Cruz A."/>
            <person name="Amrine K.C."/>
            <person name="Cantu D."/>
        </authorList>
    </citation>
    <scope>NUCLEOTIDE SEQUENCE [LARGE SCALE GENOMIC DNA]</scope>
    <source>
        <strain evidence="3">UCRPC4</strain>
    </source>
</reference>
<dbReference type="CDD" id="cd08588">
    <property type="entry name" value="PI-PLCc_At5g67130_like"/>
    <property type="match status" value="1"/>
</dbReference>
<dbReference type="Pfam" id="PF26146">
    <property type="entry name" value="PI-PLC_X"/>
    <property type="match status" value="1"/>
</dbReference>
<dbReference type="GO" id="GO:0008081">
    <property type="term" value="F:phosphoric diester hydrolase activity"/>
    <property type="evidence" value="ECO:0007669"/>
    <property type="project" value="InterPro"/>
</dbReference>
<proteinExistence type="predicted"/>
<feature type="chain" id="PRO_5002544724" evidence="2">
    <location>
        <begin position="19"/>
        <end position="664"/>
    </location>
</feature>
<dbReference type="InterPro" id="IPR051057">
    <property type="entry name" value="PI-PLC_domain"/>
</dbReference>
<accession>A0A0G2GKA9</accession>
<dbReference type="OrthoDB" id="7984201at2759"/>
<feature type="signal peptide" evidence="2">
    <location>
        <begin position="1"/>
        <end position="18"/>
    </location>
</feature>
<feature type="compositionally biased region" description="Gly residues" evidence="1">
    <location>
        <begin position="432"/>
        <end position="451"/>
    </location>
</feature>
<keyword evidence="2" id="KW-0732">Signal</keyword>
<evidence type="ECO:0000256" key="1">
    <source>
        <dbReference type="SAM" id="MobiDB-lite"/>
    </source>
</evidence>
<dbReference type="SUPFAM" id="SSF51695">
    <property type="entry name" value="PLC-like phosphodiesterases"/>
    <property type="match status" value="1"/>
</dbReference>
<comment type="caution">
    <text evidence="3">The sequence shown here is derived from an EMBL/GenBank/DDBJ whole genome shotgun (WGS) entry which is preliminary data.</text>
</comment>
<dbReference type="Proteomes" id="UP000053317">
    <property type="component" value="Unassembled WGS sequence"/>
</dbReference>
<gene>
    <name evidence="3" type="ORF">UCRPC4_g02741</name>
</gene>
<name>A0A0G2GKA9_PHACM</name>
<feature type="compositionally biased region" description="Gly residues" evidence="1">
    <location>
        <begin position="626"/>
        <end position="645"/>
    </location>
</feature>
<dbReference type="PANTHER" id="PTHR13593:SF140">
    <property type="entry name" value="PLC-LIKE PHOSPHODIESTERASE"/>
    <property type="match status" value="1"/>
</dbReference>
<protein>
    <submittedName>
        <fullName evidence="3">Putative tat pathway signal sequence</fullName>
    </submittedName>
</protein>
<sequence length="664" mass="66282">MLFHGLLSLAVLAPGVLAATTLSGSAAASSTADGDAYASGSVTYVDYATTVSEVTSRTTAKSTAAGTMSDFSSVMAAANSSSTSSTSSATVTLLSGGGKTTANSTGMHNATGTSSSAVPTNTQPCNGYVDFCSRNFSNITYVAAHNSPFNRKGNAASNQVYDVTTQLNDGIRMLQMQAHLENGTMYLCHTSCDILNAGTLTDYLTLVRKWLAANPYEVITILIGNYDLVDPGNFTAPYTDSGLINYVYTPSKVPMAVDDWPTLAEMILSQKRVVAMIDYQANQTAIPWLLDEFGQMWESPFSPTDAAFPCTAERPPSSYSGALPRTNRMYMANHNLNVDVTIASFSLLVPAYTLLNETNASTNTTGALQRMALNCTSMWGRPPNYLLVDYYNYGNFNGSVFQVAANMNNVTDRIGCGGLDVEDGRDWGGVGAAAGGRGGADGGDAGGLGGPEDGELEEPKALRAACMASDGGTPFAADGGDEGAGGGGAGDLVVGSLGAAEGGGGGGGAGGAGLLDGRGGAGGAVGGAAGLREEGRGGGGGALGALAGLDDLGKGGGGATDGGAGLLEDGNGGGGGAPAGARAGVDGFRLATGGGGGLCPGSVTEDEGRDRGFGGGFRRFATRGFGGAEPGFGGATDEGSDGGFGAAPVGRTGAALAGASESEW</sequence>
<dbReference type="AlphaFoldDB" id="A0A0G2GKA9"/>
<keyword evidence="4" id="KW-1185">Reference proteome</keyword>
<organism evidence="3 4">
    <name type="scientific">Phaeomoniella chlamydospora</name>
    <name type="common">Phaeoacremonium chlamydosporum</name>
    <dbReference type="NCBI Taxonomy" id="158046"/>
    <lineage>
        <taxon>Eukaryota</taxon>
        <taxon>Fungi</taxon>
        <taxon>Dikarya</taxon>
        <taxon>Ascomycota</taxon>
        <taxon>Pezizomycotina</taxon>
        <taxon>Eurotiomycetes</taxon>
        <taxon>Chaetothyriomycetidae</taxon>
        <taxon>Phaeomoniellales</taxon>
        <taxon>Phaeomoniellaceae</taxon>
        <taxon>Phaeomoniella</taxon>
    </lineage>
</organism>
<feature type="region of interest" description="Disordered" evidence="1">
    <location>
        <begin position="432"/>
        <end position="455"/>
    </location>
</feature>
<evidence type="ECO:0000256" key="2">
    <source>
        <dbReference type="SAM" id="SignalP"/>
    </source>
</evidence>
<dbReference type="InterPro" id="IPR017946">
    <property type="entry name" value="PLC-like_Pdiesterase_TIM-brl"/>
</dbReference>
<dbReference type="EMBL" id="LCWF01000064">
    <property type="protein sequence ID" value="KKY23928.1"/>
    <property type="molecule type" value="Genomic_DNA"/>
</dbReference>
<dbReference type="PANTHER" id="PTHR13593">
    <property type="match status" value="1"/>
</dbReference>
<evidence type="ECO:0000313" key="4">
    <source>
        <dbReference type="Proteomes" id="UP000053317"/>
    </source>
</evidence>
<reference evidence="3 4" key="1">
    <citation type="submission" date="2015-05" db="EMBL/GenBank/DDBJ databases">
        <title>Distinctive expansion of gene families associated with plant cell wall degradation and secondary metabolism in the genomes of grapevine trunk pathogens.</title>
        <authorList>
            <person name="Lawrence D.P."/>
            <person name="Travadon R."/>
            <person name="Rolshausen P.E."/>
            <person name="Baumgartner K."/>
        </authorList>
    </citation>
    <scope>NUCLEOTIDE SEQUENCE [LARGE SCALE GENOMIC DNA]</scope>
    <source>
        <strain evidence="3">UCRPC4</strain>
    </source>
</reference>
<dbReference type="GO" id="GO:0006629">
    <property type="term" value="P:lipid metabolic process"/>
    <property type="evidence" value="ECO:0007669"/>
    <property type="project" value="InterPro"/>
</dbReference>
<feature type="region of interest" description="Disordered" evidence="1">
    <location>
        <begin position="626"/>
        <end position="664"/>
    </location>
</feature>
<dbReference type="Gene3D" id="3.20.20.190">
    <property type="entry name" value="Phosphatidylinositol (PI) phosphodiesterase"/>
    <property type="match status" value="1"/>
</dbReference>